<dbReference type="RefSeq" id="WP_098062888.1">
    <property type="nucleotide sequence ID" value="NZ_PDEP01000012.1"/>
</dbReference>
<evidence type="ECO:0000313" key="1">
    <source>
        <dbReference type="EMBL" id="PEN05633.1"/>
    </source>
</evidence>
<evidence type="ECO:0000313" key="2">
    <source>
        <dbReference type="Proteomes" id="UP000221024"/>
    </source>
</evidence>
<protein>
    <recommendedName>
        <fullName evidence="3">CopG family transcriptional regulator</fullName>
    </recommendedName>
</protein>
<organism evidence="1 2">
    <name type="scientific">Longimonas halophila</name>
    <dbReference type="NCBI Taxonomy" id="1469170"/>
    <lineage>
        <taxon>Bacteria</taxon>
        <taxon>Pseudomonadati</taxon>
        <taxon>Rhodothermota</taxon>
        <taxon>Rhodothermia</taxon>
        <taxon>Rhodothermales</taxon>
        <taxon>Salisaetaceae</taxon>
        <taxon>Longimonas</taxon>
    </lineage>
</organism>
<dbReference type="AlphaFoldDB" id="A0A2H3P2Z2"/>
<comment type="caution">
    <text evidence="1">The sequence shown here is derived from an EMBL/GenBank/DDBJ whole genome shotgun (WGS) entry which is preliminary data.</text>
</comment>
<proteinExistence type="predicted"/>
<dbReference type="EMBL" id="PDEP01000012">
    <property type="protein sequence ID" value="PEN05633.1"/>
    <property type="molecule type" value="Genomic_DNA"/>
</dbReference>
<gene>
    <name evidence="1" type="ORF">CRI93_12015</name>
</gene>
<keyword evidence="2" id="KW-1185">Reference proteome</keyword>
<accession>A0A2H3P2Z2</accession>
<evidence type="ECO:0008006" key="3">
    <source>
        <dbReference type="Google" id="ProtNLM"/>
    </source>
</evidence>
<sequence length="66" mass="7736">MKIPVSDTLLDNSAAETVSVRLAPDEMEWLTQQAEKRDLSKRQFVRYIINRMIRAERKRDGDRDTA</sequence>
<name>A0A2H3P2Z2_9BACT</name>
<dbReference type="OrthoDB" id="10011201at2"/>
<dbReference type="Proteomes" id="UP000221024">
    <property type="component" value="Unassembled WGS sequence"/>
</dbReference>
<reference evidence="1 2" key="1">
    <citation type="submission" date="2017-10" db="EMBL/GenBank/DDBJ databases">
        <title>Draft genome of Longimonas halophila.</title>
        <authorList>
            <person name="Goh K.M."/>
            <person name="Shamsir M.S."/>
            <person name="Lim S.W."/>
        </authorList>
    </citation>
    <scope>NUCLEOTIDE SEQUENCE [LARGE SCALE GENOMIC DNA]</scope>
    <source>
        <strain evidence="1 2">KCTC 42399</strain>
    </source>
</reference>